<dbReference type="EC" id="5.6.2.4" evidence="7"/>
<evidence type="ECO:0000256" key="5">
    <source>
        <dbReference type="ARBA" id="ARBA00023235"/>
    </source>
</evidence>
<organism evidence="11 12">
    <name type="scientific">Hazenella coriacea</name>
    <dbReference type="NCBI Taxonomy" id="1179467"/>
    <lineage>
        <taxon>Bacteria</taxon>
        <taxon>Bacillati</taxon>
        <taxon>Bacillota</taxon>
        <taxon>Bacilli</taxon>
        <taxon>Bacillales</taxon>
        <taxon>Thermoactinomycetaceae</taxon>
        <taxon>Hazenella</taxon>
    </lineage>
</organism>
<dbReference type="SUPFAM" id="SSF52540">
    <property type="entry name" value="P-loop containing nucleoside triphosphate hydrolases"/>
    <property type="match status" value="1"/>
</dbReference>
<comment type="caution">
    <text evidence="11">The sequence shown here is derived from an EMBL/GenBank/DDBJ whole genome shotgun (WGS) entry which is preliminary data.</text>
</comment>
<evidence type="ECO:0000256" key="7">
    <source>
        <dbReference type="ARBA" id="ARBA00034808"/>
    </source>
</evidence>
<evidence type="ECO:0000256" key="6">
    <source>
        <dbReference type="ARBA" id="ARBA00034617"/>
    </source>
</evidence>
<comment type="catalytic activity">
    <reaction evidence="6">
        <text>Couples ATP hydrolysis with the unwinding of duplex DNA by translocating in the 3'-5' direction.</text>
        <dbReference type="EC" id="5.6.2.4"/>
    </reaction>
</comment>
<dbReference type="Pfam" id="PF13538">
    <property type="entry name" value="UvrD_C_2"/>
    <property type="match status" value="1"/>
</dbReference>
<dbReference type="InterPro" id="IPR027417">
    <property type="entry name" value="P-loop_NTPase"/>
</dbReference>
<dbReference type="PANTHER" id="PTHR11070">
    <property type="entry name" value="UVRD / RECB / PCRA DNA HELICASE FAMILY MEMBER"/>
    <property type="match status" value="1"/>
</dbReference>
<dbReference type="InterPro" id="IPR014017">
    <property type="entry name" value="DNA_helicase_UvrD-like_C"/>
</dbReference>
<dbReference type="Pfam" id="PF13361">
    <property type="entry name" value="UvrD_C"/>
    <property type="match status" value="1"/>
</dbReference>
<name>A0A4R3L8U8_9BACL</name>
<keyword evidence="4 9" id="KW-0067">ATP-binding</keyword>
<keyword evidence="2 9" id="KW-0378">Hydrolase</keyword>
<dbReference type="InterPro" id="IPR014016">
    <property type="entry name" value="UvrD-like_ATP-bd"/>
</dbReference>
<gene>
    <name evidence="11" type="ORF">EDD58_105137</name>
</gene>
<sequence>MNDSWEKEREYLEKVVSYIEHRSRELAEIPRYYGKDIVEQILDDQRQERLARLRLSSPEPYFGRLDFQEESAESSVPLYIGKVGIQDEDADQLIVVDWRAPVASMFYSFSGHGDFASYESPDGEISGTVYLKRNIAIRNQQIQRIVNSFVRGTDHLGVTDEFLLYRLGENKDNRLRDIVSTIQHEQDRIIRAHKDQALLIQGVPGSGKTTVALHRLAYLLYQYQDKLKAEKIVIFAPNQMFLDYISDVLPELGVGGVQQTTFASWALDLLQEKVQIQDSNQRQVTWFERDQQTPQEDISISKMKGSLSFLVFLQQAFDQYEKNFIPKKDFVPWDGIVLTAKEIRYWFEVEYKHDPFLKRVERITARIKRWIEIEHSSYRQMDPKGTWKKKANQRLRAYMKTWPLFTTHQLYIHLCSTSPQSSLDQPLYSMIQQSMKQKQLHYEDIAPLLYLHLRLHGVKNSERFDHVVIDEAQDVSPFQIAILKEYCPSQSFTILGDLMQNIFSYQGIEHWNDFSIIFDQDQWDYIQLHQSYRSTMEIINFSNEIIKSYLGELTPAQPVFRSGELIRLIQQENSLDQTLLSSIQYVQQQGSHTIAIITRTEQKATEIHRSLQALGLSIHLITPEQKEYRGGISVIPIYLTKGMEFDAVLLIDIDETNYPEQPLLAKLLYVGCTRALHQLFIFYKGKLSPLLSKIPKSLYVTTLP</sequence>
<dbReference type="Gene3D" id="3.40.50.300">
    <property type="entry name" value="P-loop containing nucleotide triphosphate hydrolases"/>
    <property type="match status" value="3"/>
</dbReference>
<dbReference type="EMBL" id="SMAG01000005">
    <property type="protein sequence ID" value="TCS93926.1"/>
    <property type="molecule type" value="Genomic_DNA"/>
</dbReference>
<keyword evidence="3 9" id="KW-0347">Helicase</keyword>
<feature type="domain" description="UvrD-like helicase ATP-binding" evidence="10">
    <location>
        <begin position="181"/>
        <end position="535"/>
    </location>
</feature>
<dbReference type="PROSITE" id="PS51198">
    <property type="entry name" value="UVRD_HELICASE_ATP_BIND"/>
    <property type="match status" value="1"/>
</dbReference>
<dbReference type="RefSeq" id="WP_131925304.1">
    <property type="nucleotide sequence ID" value="NZ_SMAG01000005.1"/>
</dbReference>
<keyword evidence="5" id="KW-0413">Isomerase</keyword>
<proteinExistence type="predicted"/>
<dbReference type="OrthoDB" id="9787585at2"/>
<dbReference type="GO" id="GO:0003677">
    <property type="term" value="F:DNA binding"/>
    <property type="evidence" value="ECO:0007669"/>
    <property type="project" value="InterPro"/>
</dbReference>
<dbReference type="AlphaFoldDB" id="A0A4R3L8U8"/>
<evidence type="ECO:0000256" key="2">
    <source>
        <dbReference type="ARBA" id="ARBA00022801"/>
    </source>
</evidence>
<accession>A0A4R3L8U8</accession>
<protein>
    <recommendedName>
        <fullName evidence="7">DNA 3'-5' helicase</fullName>
        <ecNumber evidence="7">5.6.2.4</ecNumber>
    </recommendedName>
</protein>
<evidence type="ECO:0000259" key="10">
    <source>
        <dbReference type="PROSITE" id="PS51198"/>
    </source>
</evidence>
<keyword evidence="12" id="KW-1185">Reference proteome</keyword>
<dbReference type="GO" id="GO:0005524">
    <property type="term" value="F:ATP binding"/>
    <property type="evidence" value="ECO:0007669"/>
    <property type="project" value="UniProtKB-UniRule"/>
</dbReference>
<dbReference type="PANTHER" id="PTHR11070:SF17">
    <property type="entry name" value="DNA HELICASE IV"/>
    <property type="match status" value="1"/>
</dbReference>
<evidence type="ECO:0000256" key="9">
    <source>
        <dbReference type="PROSITE-ProRule" id="PRU00560"/>
    </source>
</evidence>
<dbReference type="InterPro" id="IPR000212">
    <property type="entry name" value="DNA_helicase_UvrD/REP"/>
</dbReference>
<dbReference type="InterPro" id="IPR027785">
    <property type="entry name" value="UvrD-like_helicase_C"/>
</dbReference>
<evidence type="ECO:0000256" key="1">
    <source>
        <dbReference type="ARBA" id="ARBA00022741"/>
    </source>
</evidence>
<dbReference type="Pfam" id="PF00580">
    <property type="entry name" value="UvrD-helicase"/>
    <property type="match status" value="1"/>
</dbReference>
<comment type="catalytic activity">
    <reaction evidence="8">
        <text>ATP + H2O = ADP + phosphate + H(+)</text>
        <dbReference type="Rhea" id="RHEA:13065"/>
        <dbReference type="ChEBI" id="CHEBI:15377"/>
        <dbReference type="ChEBI" id="CHEBI:15378"/>
        <dbReference type="ChEBI" id="CHEBI:30616"/>
        <dbReference type="ChEBI" id="CHEBI:43474"/>
        <dbReference type="ChEBI" id="CHEBI:456216"/>
        <dbReference type="EC" id="5.6.2.4"/>
    </reaction>
</comment>
<dbReference type="Proteomes" id="UP000294937">
    <property type="component" value="Unassembled WGS sequence"/>
</dbReference>
<evidence type="ECO:0000313" key="12">
    <source>
        <dbReference type="Proteomes" id="UP000294937"/>
    </source>
</evidence>
<evidence type="ECO:0000313" key="11">
    <source>
        <dbReference type="EMBL" id="TCS93926.1"/>
    </source>
</evidence>
<dbReference type="GO" id="GO:0016887">
    <property type="term" value="F:ATP hydrolysis activity"/>
    <property type="evidence" value="ECO:0007669"/>
    <property type="project" value="RHEA"/>
</dbReference>
<dbReference type="GO" id="GO:0000725">
    <property type="term" value="P:recombinational repair"/>
    <property type="evidence" value="ECO:0007669"/>
    <property type="project" value="TreeGrafter"/>
</dbReference>
<keyword evidence="1 9" id="KW-0547">Nucleotide-binding</keyword>
<feature type="binding site" evidence="9">
    <location>
        <begin position="202"/>
        <end position="209"/>
    </location>
    <ligand>
        <name>ATP</name>
        <dbReference type="ChEBI" id="CHEBI:30616"/>
    </ligand>
</feature>
<reference evidence="11 12" key="1">
    <citation type="submission" date="2019-03" db="EMBL/GenBank/DDBJ databases">
        <title>Genomic Encyclopedia of Type Strains, Phase IV (KMG-IV): sequencing the most valuable type-strain genomes for metagenomic binning, comparative biology and taxonomic classification.</title>
        <authorList>
            <person name="Goeker M."/>
        </authorList>
    </citation>
    <scope>NUCLEOTIDE SEQUENCE [LARGE SCALE GENOMIC DNA]</scope>
    <source>
        <strain evidence="11 12">DSM 45707</strain>
    </source>
</reference>
<dbReference type="GO" id="GO:0043138">
    <property type="term" value="F:3'-5' DNA helicase activity"/>
    <property type="evidence" value="ECO:0007669"/>
    <property type="project" value="UniProtKB-EC"/>
</dbReference>
<dbReference type="GO" id="GO:0005829">
    <property type="term" value="C:cytosol"/>
    <property type="evidence" value="ECO:0007669"/>
    <property type="project" value="TreeGrafter"/>
</dbReference>
<evidence type="ECO:0000256" key="4">
    <source>
        <dbReference type="ARBA" id="ARBA00022840"/>
    </source>
</evidence>
<evidence type="ECO:0000256" key="3">
    <source>
        <dbReference type="ARBA" id="ARBA00022806"/>
    </source>
</evidence>
<evidence type="ECO:0000256" key="8">
    <source>
        <dbReference type="ARBA" id="ARBA00048988"/>
    </source>
</evidence>